<evidence type="ECO:0000256" key="4">
    <source>
        <dbReference type="ARBA" id="ARBA00022525"/>
    </source>
</evidence>
<dbReference type="GO" id="GO:0004180">
    <property type="term" value="F:carboxypeptidase activity"/>
    <property type="evidence" value="ECO:0007669"/>
    <property type="project" value="UniProtKB-KW"/>
</dbReference>
<dbReference type="Pfam" id="PF13620">
    <property type="entry name" value="CarboxypepD_reg"/>
    <property type="match status" value="1"/>
</dbReference>
<comment type="cofactor">
    <cofactor evidence="1">
        <name>Zn(2+)</name>
        <dbReference type="ChEBI" id="CHEBI:29105"/>
    </cofactor>
</comment>
<dbReference type="PRINTS" id="PR00999">
    <property type="entry name" value="FUNGALYSIN"/>
</dbReference>
<keyword evidence="9" id="KW-0862">Zinc</keyword>
<evidence type="ECO:0000256" key="9">
    <source>
        <dbReference type="ARBA" id="ARBA00022833"/>
    </source>
</evidence>
<dbReference type="AlphaFoldDB" id="A0A4Q7ZQC8"/>
<dbReference type="SUPFAM" id="SSF55486">
    <property type="entry name" value="Metalloproteases ('zincins'), catalytic domain"/>
    <property type="match status" value="1"/>
</dbReference>
<feature type="signal peptide" evidence="13">
    <location>
        <begin position="1"/>
        <end position="33"/>
    </location>
</feature>
<keyword evidence="11" id="KW-0865">Zymogen</keyword>
<feature type="region of interest" description="Disordered" evidence="12">
    <location>
        <begin position="37"/>
        <end position="59"/>
    </location>
</feature>
<gene>
    <name evidence="15" type="ORF">EV385_4825</name>
</gene>
<evidence type="ECO:0000256" key="13">
    <source>
        <dbReference type="SAM" id="SignalP"/>
    </source>
</evidence>
<dbReference type="InterPro" id="IPR011096">
    <property type="entry name" value="FTP_domain"/>
</dbReference>
<evidence type="ECO:0000256" key="10">
    <source>
        <dbReference type="ARBA" id="ARBA00023049"/>
    </source>
</evidence>
<dbReference type="InterPro" id="IPR050371">
    <property type="entry name" value="Fungal_virulence_M36"/>
</dbReference>
<dbReference type="InterPro" id="IPR008979">
    <property type="entry name" value="Galactose-bd-like_sf"/>
</dbReference>
<evidence type="ECO:0000256" key="6">
    <source>
        <dbReference type="ARBA" id="ARBA00022723"/>
    </source>
</evidence>
<feature type="domain" description="FTP" evidence="14">
    <location>
        <begin position="156"/>
        <end position="205"/>
    </location>
</feature>
<dbReference type="InterPro" id="IPR013784">
    <property type="entry name" value="Carb-bd-like_fold"/>
</dbReference>
<dbReference type="Gene3D" id="2.60.40.1120">
    <property type="entry name" value="Carboxypeptidase-like, regulatory domain"/>
    <property type="match status" value="1"/>
</dbReference>
<evidence type="ECO:0000256" key="5">
    <source>
        <dbReference type="ARBA" id="ARBA00022670"/>
    </source>
</evidence>
<keyword evidence="8" id="KW-0378">Hydrolase</keyword>
<evidence type="ECO:0000256" key="7">
    <source>
        <dbReference type="ARBA" id="ARBA00022729"/>
    </source>
</evidence>
<dbReference type="Gene3D" id="1.10.390.10">
    <property type="entry name" value="Neutral Protease Domain 2"/>
    <property type="match status" value="1"/>
</dbReference>
<dbReference type="RefSeq" id="WP_130511495.1">
    <property type="nucleotide sequence ID" value="NZ_SHKY01000001.1"/>
</dbReference>
<evidence type="ECO:0000256" key="8">
    <source>
        <dbReference type="ARBA" id="ARBA00022801"/>
    </source>
</evidence>
<evidence type="ECO:0000256" key="2">
    <source>
        <dbReference type="ARBA" id="ARBA00004613"/>
    </source>
</evidence>
<dbReference type="GO" id="GO:0030246">
    <property type="term" value="F:carbohydrate binding"/>
    <property type="evidence" value="ECO:0007669"/>
    <property type="project" value="InterPro"/>
</dbReference>
<dbReference type="Gene3D" id="3.10.170.10">
    <property type="match status" value="1"/>
</dbReference>
<dbReference type="GO" id="GO:0004222">
    <property type="term" value="F:metalloendopeptidase activity"/>
    <property type="evidence" value="ECO:0007669"/>
    <property type="project" value="InterPro"/>
</dbReference>
<dbReference type="OrthoDB" id="5377264at2"/>
<keyword evidence="7 13" id="KW-0732">Signal</keyword>
<comment type="similarity">
    <text evidence="3">Belongs to the peptidase M36 family.</text>
</comment>
<name>A0A4Q7ZQC8_9ACTN</name>
<keyword evidence="4" id="KW-0964">Secreted</keyword>
<proteinExistence type="inferred from homology"/>
<evidence type="ECO:0000313" key="15">
    <source>
        <dbReference type="EMBL" id="RZU52941.1"/>
    </source>
</evidence>
<evidence type="ECO:0000256" key="1">
    <source>
        <dbReference type="ARBA" id="ARBA00001947"/>
    </source>
</evidence>
<evidence type="ECO:0000256" key="12">
    <source>
        <dbReference type="SAM" id="MobiDB-lite"/>
    </source>
</evidence>
<dbReference type="Pfam" id="PF07504">
    <property type="entry name" value="FTP"/>
    <property type="match status" value="1"/>
</dbReference>
<comment type="subcellular location">
    <subcellularLocation>
        <location evidence="2">Secreted</location>
    </subcellularLocation>
</comment>
<keyword evidence="16" id="KW-1185">Reference proteome</keyword>
<dbReference type="GO" id="GO:0006508">
    <property type="term" value="P:proteolysis"/>
    <property type="evidence" value="ECO:0007669"/>
    <property type="project" value="UniProtKB-KW"/>
</dbReference>
<feature type="chain" id="PRO_5020840014" evidence="13">
    <location>
        <begin position="34"/>
        <end position="972"/>
    </location>
</feature>
<comment type="caution">
    <text evidence="15">The sequence shown here is derived from an EMBL/GenBank/DDBJ whole genome shotgun (WGS) entry which is preliminary data.</text>
</comment>
<dbReference type="InterPro" id="IPR027268">
    <property type="entry name" value="Peptidase_M4/M1_CTD_sf"/>
</dbReference>
<keyword evidence="15" id="KW-0121">Carboxypeptidase</keyword>
<dbReference type="GO" id="GO:0008270">
    <property type="term" value="F:zinc ion binding"/>
    <property type="evidence" value="ECO:0007669"/>
    <property type="project" value="InterPro"/>
</dbReference>
<dbReference type="SUPFAM" id="SSF49452">
    <property type="entry name" value="Starch-binding domain-like"/>
    <property type="match status" value="1"/>
</dbReference>
<keyword evidence="6" id="KW-0479">Metal-binding</keyword>
<evidence type="ECO:0000256" key="11">
    <source>
        <dbReference type="ARBA" id="ARBA00023145"/>
    </source>
</evidence>
<sequence length="972" mass="101119">MRPLSAPSLNRRWGAAAAGVVLLAGLLPAQADAAPKPRSAAGAADKPSNGEALANYDSRDYLNPPAAKPAVTTKAAGVAAQRLTAAAKPGSPARKLRHKLGVQGIVDLDRATGTPRRVTKLDGFLTGPSRKRPEAIARAYVKANADVFGLSATAVDDLTLRKDYVDIEGTHHLSFIQSVDGVPVFGNGIKAHVAKDGRLVQVDGSPLAALPSAPGTATLTAEKARAAAVGNVFGDSNAKVVTRGAGATKTTTFSDNGSAKLVMFQTAAGPRLAWQTVAMDEGYIHVIDAQDGTILFRQSTVAKDSGLAWPNYPGAPSGGKQVTVDFGKWLPNNSPKLAGNVAHVYTDVNDDNVANPSEEVAPSGKRSFKYPFTDFTAQVGGACTAAFQCSWDPKVPYSWQKNRGQNATQLFTFLGTFHDHLNARPIGFTRAAGNFEAVDDDAVQGQALDGADTANGLPDRDHVNNANMNTPPDGTPPVMQMYLFPNPNPDPNLPPDPFIPSNSGDEAAIVYHEYTHGLSNRLVVDANGVSTLGTVQAGSMGEAWSDWYAMDYLASQGYEKDTAKDGELQIGKYVAGGGPFRSEALDCAVGSTAQNCTGTEGSGPGGYTYGDFGKIADGPEVHADGEIWAQTLWDLRKAIGSSKARSLVTRAMELSPANPSFLDERNSILQADLVVNGGQLQKTIWKVFAKRGMGFFAGAVDGDDAEVVEDFSMPPAANTPRGTVTGKVADTDTGAAVAGATVGFGGHTSGFGNDYLATTAADGTYTISGVLPGTYPKVFAKGAGFDSVVKTVSVGARTNTVDWALRRDWAAIAGGSSVVSATGPDYTEFGCGPKHLFDQSYGSGWGSDVTGPDGFNVVLKLPRAVDIAELTLDATATCGDAGSASTGKFRIETSADGAAWTVAATGQFTAANRGLANPVPLTAGKTGVQFLRYTMLSSQAQDLGVCTTPDAPYSGCKFMDSTELAIYGAPSA</sequence>
<organism evidence="15 16">
    <name type="scientific">Krasilnikovia cinnamomea</name>
    <dbReference type="NCBI Taxonomy" id="349313"/>
    <lineage>
        <taxon>Bacteria</taxon>
        <taxon>Bacillati</taxon>
        <taxon>Actinomycetota</taxon>
        <taxon>Actinomycetes</taxon>
        <taxon>Micromonosporales</taxon>
        <taxon>Micromonosporaceae</taxon>
        <taxon>Krasilnikovia</taxon>
    </lineage>
</organism>
<protein>
    <submittedName>
        <fullName evidence="15">Carboxypeptidase family protein</fullName>
    </submittedName>
</protein>
<dbReference type="Gene3D" id="3.10.450.490">
    <property type="match status" value="1"/>
</dbReference>
<keyword evidence="5" id="KW-0645">Protease</keyword>
<evidence type="ECO:0000256" key="3">
    <source>
        <dbReference type="ARBA" id="ARBA00006006"/>
    </source>
</evidence>
<dbReference type="Gene3D" id="2.60.120.260">
    <property type="entry name" value="Galactose-binding domain-like"/>
    <property type="match status" value="1"/>
</dbReference>
<reference evidence="15 16" key="1">
    <citation type="submission" date="2019-02" db="EMBL/GenBank/DDBJ databases">
        <title>Sequencing the genomes of 1000 actinobacteria strains.</title>
        <authorList>
            <person name="Klenk H.-P."/>
        </authorList>
    </citation>
    <scope>NUCLEOTIDE SEQUENCE [LARGE SCALE GENOMIC DNA]</scope>
    <source>
        <strain evidence="15 16">DSM 45162</strain>
    </source>
</reference>
<dbReference type="Proteomes" id="UP000292564">
    <property type="component" value="Unassembled WGS sequence"/>
</dbReference>
<accession>A0A4Q7ZQC8</accession>
<dbReference type="PANTHER" id="PTHR33478:SF1">
    <property type="entry name" value="EXTRACELLULAR METALLOPROTEINASE MEP"/>
    <property type="match status" value="1"/>
</dbReference>
<dbReference type="InterPro" id="IPR001842">
    <property type="entry name" value="Peptidase_M36"/>
</dbReference>
<evidence type="ECO:0000313" key="16">
    <source>
        <dbReference type="Proteomes" id="UP000292564"/>
    </source>
</evidence>
<dbReference type="Pfam" id="PF02128">
    <property type="entry name" value="Peptidase_M36"/>
    <property type="match status" value="1"/>
</dbReference>
<keyword evidence="10" id="KW-0482">Metalloprotease</keyword>
<dbReference type="PANTHER" id="PTHR33478">
    <property type="entry name" value="EXTRACELLULAR METALLOPROTEINASE MEP"/>
    <property type="match status" value="1"/>
</dbReference>
<dbReference type="EMBL" id="SHKY01000001">
    <property type="protein sequence ID" value="RZU52941.1"/>
    <property type="molecule type" value="Genomic_DNA"/>
</dbReference>
<dbReference type="SUPFAM" id="SSF49785">
    <property type="entry name" value="Galactose-binding domain-like"/>
    <property type="match status" value="1"/>
</dbReference>
<evidence type="ECO:0000259" key="14">
    <source>
        <dbReference type="Pfam" id="PF07504"/>
    </source>
</evidence>
<dbReference type="GO" id="GO:0005615">
    <property type="term" value="C:extracellular space"/>
    <property type="evidence" value="ECO:0007669"/>
    <property type="project" value="InterPro"/>
</dbReference>